<sequence>MYSELNKRIFANCINAQQEQNILQDLQDENASFSEKVTMIFNMIDHIEENVDDSNGIDLELRLKGNDDTNGPDLELRLG</sequence>
<reference evidence="1 2" key="2">
    <citation type="journal article" date="2017" name="Genome Biol.">
        <title>New reference genome sequences of hot pepper reveal the massive evolution of plant disease-resistance genes by retroduplication.</title>
        <authorList>
            <person name="Kim S."/>
            <person name="Park J."/>
            <person name="Yeom S.I."/>
            <person name="Kim Y.M."/>
            <person name="Seo E."/>
            <person name="Kim K.T."/>
            <person name="Kim M.S."/>
            <person name="Lee J.M."/>
            <person name="Cheong K."/>
            <person name="Shin H.S."/>
            <person name="Kim S.B."/>
            <person name="Han K."/>
            <person name="Lee J."/>
            <person name="Park M."/>
            <person name="Lee H.A."/>
            <person name="Lee H.Y."/>
            <person name="Lee Y."/>
            <person name="Oh S."/>
            <person name="Lee J.H."/>
            <person name="Choi E."/>
            <person name="Choi E."/>
            <person name="Lee S.E."/>
            <person name="Jeon J."/>
            <person name="Kim H."/>
            <person name="Choi G."/>
            <person name="Song H."/>
            <person name="Lee J."/>
            <person name="Lee S.C."/>
            <person name="Kwon J.K."/>
            <person name="Lee H.Y."/>
            <person name="Koo N."/>
            <person name="Hong Y."/>
            <person name="Kim R.W."/>
            <person name="Kang W.H."/>
            <person name="Huh J.H."/>
            <person name="Kang B.C."/>
            <person name="Yang T.J."/>
            <person name="Lee Y.H."/>
            <person name="Bennetzen J.L."/>
            <person name="Choi D."/>
        </authorList>
    </citation>
    <scope>NUCLEOTIDE SEQUENCE [LARGE SCALE GENOMIC DNA]</scope>
    <source>
        <strain evidence="2">cv. CM334</strain>
    </source>
</reference>
<comment type="caution">
    <text evidence="1">The sequence shown here is derived from an EMBL/GenBank/DDBJ whole genome shotgun (WGS) entry which is preliminary data.</text>
</comment>
<protein>
    <submittedName>
        <fullName evidence="1">Uncharacterized protein</fullName>
    </submittedName>
</protein>
<gene>
    <name evidence="1" type="ORF">T459_05056</name>
</gene>
<evidence type="ECO:0000313" key="2">
    <source>
        <dbReference type="Proteomes" id="UP000222542"/>
    </source>
</evidence>
<reference evidence="1 2" key="1">
    <citation type="journal article" date="2014" name="Nat. Genet.">
        <title>Genome sequence of the hot pepper provides insights into the evolution of pungency in Capsicum species.</title>
        <authorList>
            <person name="Kim S."/>
            <person name="Park M."/>
            <person name="Yeom S.I."/>
            <person name="Kim Y.M."/>
            <person name="Lee J.M."/>
            <person name="Lee H.A."/>
            <person name="Seo E."/>
            <person name="Choi J."/>
            <person name="Cheong K."/>
            <person name="Kim K.T."/>
            <person name="Jung K."/>
            <person name="Lee G.W."/>
            <person name="Oh S.K."/>
            <person name="Bae C."/>
            <person name="Kim S.B."/>
            <person name="Lee H.Y."/>
            <person name="Kim S.Y."/>
            <person name="Kim M.S."/>
            <person name="Kang B.C."/>
            <person name="Jo Y.D."/>
            <person name="Yang H.B."/>
            <person name="Jeong H.J."/>
            <person name="Kang W.H."/>
            <person name="Kwon J.K."/>
            <person name="Shin C."/>
            <person name="Lim J.Y."/>
            <person name="Park J.H."/>
            <person name="Huh J.H."/>
            <person name="Kim J.S."/>
            <person name="Kim B.D."/>
            <person name="Cohen O."/>
            <person name="Paran I."/>
            <person name="Suh M.C."/>
            <person name="Lee S.B."/>
            <person name="Kim Y.K."/>
            <person name="Shin Y."/>
            <person name="Noh S.J."/>
            <person name="Park J."/>
            <person name="Seo Y.S."/>
            <person name="Kwon S.Y."/>
            <person name="Kim H.A."/>
            <person name="Park J.M."/>
            <person name="Kim H.J."/>
            <person name="Choi S.B."/>
            <person name="Bosland P.W."/>
            <person name="Reeves G."/>
            <person name="Jo S.H."/>
            <person name="Lee B.W."/>
            <person name="Cho H.T."/>
            <person name="Choi H.S."/>
            <person name="Lee M.S."/>
            <person name="Yu Y."/>
            <person name="Do Choi Y."/>
            <person name="Park B.S."/>
            <person name="van Deynze A."/>
            <person name="Ashrafi H."/>
            <person name="Hill T."/>
            <person name="Kim W.T."/>
            <person name="Pai H.S."/>
            <person name="Ahn H.K."/>
            <person name="Yeam I."/>
            <person name="Giovannoni J.J."/>
            <person name="Rose J.K."/>
            <person name="Sorensen I."/>
            <person name="Lee S.J."/>
            <person name="Kim R.W."/>
            <person name="Choi I.Y."/>
            <person name="Choi B.S."/>
            <person name="Lim J.S."/>
            <person name="Lee Y.H."/>
            <person name="Choi D."/>
        </authorList>
    </citation>
    <scope>NUCLEOTIDE SEQUENCE [LARGE SCALE GENOMIC DNA]</scope>
    <source>
        <strain evidence="2">cv. CM334</strain>
    </source>
</reference>
<name>A0A2G3A6X7_CAPAN</name>
<organism evidence="1 2">
    <name type="scientific">Capsicum annuum</name>
    <name type="common">Capsicum pepper</name>
    <dbReference type="NCBI Taxonomy" id="4072"/>
    <lineage>
        <taxon>Eukaryota</taxon>
        <taxon>Viridiplantae</taxon>
        <taxon>Streptophyta</taxon>
        <taxon>Embryophyta</taxon>
        <taxon>Tracheophyta</taxon>
        <taxon>Spermatophyta</taxon>
        <taxon>Magnoliopsida</taxon>
        <taxon>eudicotyledons</taxon>
        <taxon>Gunneridae</taxon>
        <taxon>Pentapetalae</taxon>
        <taxon>asterids</taxon>
        <taxon>lamiids</taxon>
        <taxon>Solanales</taxon>
        <taxon>Solanaceae</taxon>
        <taxon>Solanoideae</taxon>
        <taxon>Capsiceae</taxon>
        <taxon>Capsicum</taxon>
    </lineage>
</organism>
<dbReference type="AlphaFoldDB" id="A0A2G3A6X7"/>
<evidence type="ECO:0000313" key="1">
    <source>
        <dbReference type="EMBL" id="PHT89943.1"/>
    </source>
</evidence>
<dbReference type="OMA" id="RIFANCI"/>
<dbReference type="EMBL" id="AYRZ02000002">
    <property type="protein sequence ID" value="PHT89943.1"/>
    <property type="molecule type" value="Genomic_DNA"/>
</dbReference>
<keyword evidence="2" id="KW-1185">Reference proteome</keyword>
<dbReference type="Proteomes" id="UP000222542">
    <property type="component" value="Unassembled WGS sequence"/>
</dbReference>
<dbReference type="Gramene" id="PHT89943">
    <property type="protein sequence ID" value="PHT89943"/>
    <property type="gene ID" value="T459_05056"/>
</dbReference>
<accession>A0A2G3A6X7</accession>
<proteinExistence type="predicted"/>